<feature type="transmembrane region" description="Helical" evidence="6">
    <location>
        <begin position="156"/>
        <end position="176"/>
    </location>
</feature>
<accession>A0A5P6PEX3</accession>
<organism evidence="7 8">
    <name type="scientific">Bradyrhizobium betae</name>
    <dbReference type="NCBI Taxonomy" id="244734"/>
    <lineage>
        <taxon>Bacteria</taxon>
        <taxon>Pseudomonadati</taxon>
        <taxon>Pseudomonadota</taxon>
        <taxon>Alphaproteobacteria</taxon>
        <taxon>Hyphomicrobiales</taxon>
        <taxon>Nitrobacteraceae</taxon>
        <taxon>Bradyrhizobium</taxon>
    </lineage>
</organism>
<feature type="transmembrane region" description="Helical" evidence="6">
    <location>
        <begin position="269"/>
        <end position="293"/>
    </location>
</feature>
<keyword evidence="3 6" id="KW-0812">Transmembrane</keyword>
<keyword evidence="4 6" id="KW-1133">Transmembrane helix</keyword>
<keyword evidence="2" id="KW-1003">Cell membrane</keyword>
<proteinExistence type="predicted"/>
<dbReference type="GO" id="GO:0022857">
    <property type="term" value="F:transmembrane transporter activity"/>
    <property type="evidence" value="ECO:0007669"/>
    <property type="project" value="InterPro"/>
</dbReference>
<feature type="transmembrane region" description="Helical" evidence="6">
    <location>
        <begin position="21"/>
        <end position="45"/>
    </location>
</feature>
<feature type="transmembrane region" description="Helical" evidence="6">
    <location>
        <begin position="51"/>
        <end position="71"/>
    </location>
</feature>
<dbReference type="EMBL" id="CP044543">
    <property type="protein sequence ID" value="QFI76855.1"/>
    <property type="molecule type" value="Genomic_DNA"/>
</dbReference>
<protein>
    <submittedName>
        <fullName evidence="7">Amino acid permease</fullName>
    </submittedName>
</protein>
<feature type="transmembrane region" description="Helical" evidence="6">
    <location>
        <begin position="103"/>
        <end position="123"/>
    </location>
</feature>
<dbReference type="PANTHER" id="PTHR42770:SF11">
    <property type="entry name" value="INNER MEMBRANE TRANSPORT PROTEIN YBAT"/>
    <property type="match status" value="1"/>
</dbReference>
<dbReference type="InterPro" id="IPR002293">
    <property type="entry name" value="AA/rel_permease1"/>
</dbReference>
<feature type="transmembrane region" description="Helical" evidence="6">
    <location>
        <begin position="234"/>
        <end position="257"/>
    </location>
</feature>
<dbReference type="KEGG" id="bbet:F8237_33340"/>
<name>A0A5P6PEX3_9BRAD</name>
<dbReference type="InterPro" id="IPR050367">
    <property type="entry name" value="APC_superfamily"/>
</dbReference>
<comment type="subcellular location">
    <subcellularLocation>
        <location evidence="1">Cell membrane</location>
        <topology evidence="1">Multi-pass membrane protein</topology>
    </subcellularLocation>
</comment>
<evidence type="ECO:0000256" key="2">
    <source>
        <dbReference type="ARBA" id="ARBA00022475"/>
    </source>
</evidence>
<dbReference type="OrthoDB" id="7065842at2"/>
<dbReference type="GO" id="GO:0005886">
    <property type="term" value="C:plasma membrane"/>
    <property type="evidence" value="ECO:0007669"/>
    <property type="project" value="UniProtKB-SubCell"/>
</dbReference>
<evidence type="ECO:0000256" key="5">
    <source>
        <dbReference type="ARBA" id="ARBA00023136"/>
    </source>
</evidence>
<evidence type="ECO:0000256" key="1">
    <source>
        <dbReference type="ARBA" id="ARBA00004651"/>
    </source>
</evidence>
<keyword evidence="5 6" id="KW-0472">Membrane</keyword>
<sequence>MEAVPQQPIVPQAGLRRRIGLPLLVLYGTGVTVGAGIYVLVGAVAGHAGGYSAWAFALAAAVMAFTAASYAELASRYPVSAGEAAYVRAAFDSRILSTAVGSLRLATGIIAAAAVTLGGAGYIRQLIELPTPLIVVAIVIALGAVAAWGILESVMLAGFLTLIETGGLVWIIVSAVQSGLSFTPALFAPPPLDVGILSGITFASLLAFFAFVGFEDLANVVEEAKNPQRNIPWAMALTLLITSVLYVLIAAISVSAVPPGVLAASPAPLSLVFGFVAGISPTTFNVIAIVSTLNTILAQITMTARVAYGMAKQGDLPRRVGDVHLRTGTPLVATGLVMLAVAALALTFPLEPLAESTSLATLCIFAFVNLSLLRVRSRQAQSGTSIVRVPLWVPWFGLATCVLMMGNALVTR</sequence>
<gene>
    <name evidence="7" type="ORF">F8237_33340</name>
</gene>
<feature type="transmembrane region" description="Helical" evidence="6">
    <location>
        <begin position="328"/>
        <end position="350"/>
    </location>
</feature>
<evidence type="ECO:0000313" key="8">
    <source>
        <dbReference type="Proteomes" id="UP000325641"/>
    </source>
</evidence>
<dbReference type="PANTHER" id="PTHR42770">
    <property type="entry name" value="AMINO ACID TRANSPORTER-RELATED"/>
    <property type="match status" value="1"/>
</dbReference>
<evidence type="ECO:0000256" key="4">
    <source>
        <dbReference type="ARBA" id="ARBA00022989"/>
    </source>
</evidence>
<feature type="transmembrane region" description="Helical" evidence="6">
    <location>
        <begin position="129"/>
        <end position="151"/>
    </location>
</feature>
<evidence type="ECO:0000256" key="6">
    <source>
        <dbReference type="SAM" id="Phobius"/>
    </source>
</evidence>
<dbReference type="Gene3D" id="1.20.1740.10">
    <property type="entry name" value="Amino acid/polyamine transporter I"/>
    <property type="match status" value="1"/>
</dbReference>
<feature type="transmembrane region" description="Helical" evidence="6">
    <location>
        <begin position="387"/>
        <end position="410"/>
    </location>
</feature>
<dbReference type="Pfam" id="PF13520">
    <property type="entry name" value="AA_permease_2"/>
    <property type="match status" value="1"/>
</dbReference>
<evidence type="ECO:0000313" key="7">
    <source>
        <dbReference type="EMBL" id="QFI76855.1"/>
    </source>
</evidence>
<feature type="transmembrane region" description="Helical" evidence="6">
    <location>
        <begin position="196"/>
        <end position="214"/>
    </location>
</feature>
<dbReference type="PIRSF" id="PIRSF006060">
    <property type="entry name" value="AA_transporter"/>
    <property type="match status" value="1"/>
</dbReference>
<dbReference type="AlphaFoldDB" id="A0A5P6PEX3"/>
<feature type="transmembrane region" description="Helical" evidence="6">
    <location>
        <begin position="356"/>
        <end position="375"/>
    </location>
</feature>
<evidence type="ECO:0000256" key="3">
    <source>
        <dbReference type="ARBA" id="ARBA00022692"/>
    </source>
</evidence>
<dbReference type="Proteomes" id="UP000325641">
    <property type="component" value="Chromosome"/>
</dbReference>
<reference evidence="8" key="1">
    <citation type="submission" date="2019-10" db="EMBL/GenBank/DDBJ databases">
        <title>Complete Genome Sequence of Bradyrhizobium betae type strain PL7HG1T.</title>
        <authorList>
            <person name="Bromfield E.S.P."/>
            <person name="Cloutier S."/>
        </authorList>
    </citation>
    <scope>NUCLEOTIDE SEQUENCE [LARGE SCALE GENOMIC DNA]</scope>
    <source>
        <strain evidence="8">PL7HG1</strain>
    </source>
</reference>